<dbReference type="Proteomes" id="UP000729402">
    <property type="component" value="Unassembled WGS sequence"/>
</dbReference>
<protein>
    <submittedName>
        <fullName evidence="2">Uncharacterized protein</fullName>
    </submittedName>
</protein>
<feature type="transmembrane region" description="Helical" evidence="1">
    <location>
        <begin position="65"/>
        <end position="82"/>
    </location>
</feature>
<gene>
    <name evidence="2" type="ORF">GUJ93_ZPchr0005g15981</name>
</gene>
<keyword evidence="1" id="KW-0812">Transmembrane</keyword>
<sequence length="110" mass="12756">MCILAKMLQTCYLPRPSLHLAFSIRQMDIHASFVSPHSICCRLIIFYSCYSCSVNRIFNWIMHRFPVLILSFLYNLPVSVSVEFAIPGTYFCLLQLLRFPQCFLISLLAV</sequence>
<comment type="caution">
    <text evidence="2">The sequence shown here is derived from an EMBL/GenBank/DDBJ whole genome shotgun (WGS) entry which is preliminary data.</text>
</comment>
<accession>A0A8J5T5M4</accession>
<evidence type="ECO:0000313" key="2">
    <source>
        <dbReference type="EMBL" id="KAG8069309.1"/>
    </source>
</evidence>
<dbReference type="EMBL" id="JAAALK010000284">
    <property type="protein sequence ID" value="KAG8069309.1"/>
    <property type="molecule type" value="Genomic_DNA"/>
</dbReference>
<proteinExistence type="predicted"/>
<dbReference type="AlphaFoldDB" id="A0A8J5T5M4"/>
<keyword evidence="3" id="KW-1185">Reference proteome</keyword>
<evidence type="ECO:0000313" key="3">
    <source>
        <dbReference type="Proteomes" id="UP000729402"/>
    </source>
</evidence>
<reference evidence="2" key="2">
    <citation type="submission" date="2021-02" db="EMBL/GenBank/DDBJ databases">
        <authorList>
            <person name="Kimball J.A."/>
            <person name="Haas M.W."/>
            <person name="Macchietto M."/>
            <person name="Kono T."/>
            <person name="Duquette J."/>
            <person name="Shao M."/>
        </authorList>
    </citation>
    <scope>NUCLEOTIDE SEQUENCE</scope>
    <source>
        <tissue evidence="2">Fresh leaf tissue</tissue>
    </source>
</reference>
<evidence type="ECO:0000256" key="1">
    <source>
        <dbReference type="SAM" id="Phobius"/>
    </source>
</evidence>
<keyword evidence="1" id="KW-0472">Membrane</keyword>
<reference evidence="2" key="1">
    <citation type="journal article" date="2021" name="bioRxiv">
        <title>Whole Genome Assembly and Annotation of Northern Wild Rice, Zizania palustris L., Supports a Whole Genome Duplication in the Zizania Genus.</title>
        <authorList>
            <person name="Haas M."/>
            <person name="Kono T."/>
            <person name="Macchietto M."/>
            <person name="Millas R."/>
            <person name="McGilp L."/>
            <person name="Shao M."/>
            <person name="Duquette J."/>
            <person name="Hirsch C.N."/>
            <person name="Kimball J."/>
        </authorList>
    </citation>
    <scope>NUCLEOTIDE SEQUENCE</scope>
    <source>
        <tissue evidence="2">Fresh leaf tissue</tissue>
    </source>
</reference>
<organism evidence="2 3">
    <name type="scientific">Zizania palustris</name>
    <name type="common">Northern wild rice</name>
    <dbReference type="NCBI Taxonomy" id="103762"/>
    <lineage>
        <taxon>Eukaryota</taxon>
        <taxon>Viridiplantae</taxon>
        <taxon>Streptophyta</taxon>
        <taxon>Embryophyta</taxon>
        <taxon>Tracheophyta</taxon>
        <taxon>Spermatophyta</taxon>
        <taxon>Magnoliopsida</taxon>
        <taxon>Liliopsida</taxon>
        <taxon>Poales</taxon>
        <taxon>Poaceae</taxon>
        <taxon>BOP clade</taxon>
        <taxon>Oryzoideae</taxon>
        <taxon>Oryzeae</taxon>
        <taxon>Zizaniinae</taxon>
        <taxon>Zizania</taxon>
    </lineage>
</organism>
<name>A0A8J5T5M4_ZIZPA</name>
<keyword evidence="1" id="KW-1133">Transmembrane helix</keyword>